<name>A0ABN8B3R6_CHISP</name>
<accession>A0ABN8B3R6</accession>
<evidence type="ECO:0000313" key="6">
    <source>
        <dbReference type="Proteomes" id="UP001153292"/>
    </source>
</evidence>
<dbReference type="SMART" id="SM00177">
    <property type="entry name" value="ARF"/>
    <property type="match status" value="1"/>
</dbReference>
<keyword evidence="2" id="KW-0342">GTP-binding</keyword>
<feature type="compositionally biased region" description="Polar residues" evidence="4">
    <location>
        <begin position="244"/>
        <end position="257"/>
    </location>
</feature>
<proteinExistence type="predicted"/>
<dbReference type="Proteomes" id="UP001153292">
    <property type="component" value="Chromosome 2"/>
</dbReference>
<evidence type="ECO:0000313" key="5">
    <source>
        <dbReference type="EMBL" id="CAH0402088.1"/>
    </source>
</evidence>
<sequence length="433" mass="47671">MSSDQLIANELLAFIQYAIDTMDEVSILQICKSNFKEDEVCSGKALLFRFVGKADKIPSRRRDGTENSVQDIITLLKETDPDDVPTFVAKELHKLPPVTFDHIDVTSLLKDINFLKASLADVVSKLEDANNTIGELRAQVDLLSNNACASRSPEASNVNTRRGAQNASVGSIESAPASASPAAATASDASRPAAAARPSVTLETSRECTSTPQHAYAAAAASRPVDAVPNCERRSKQQTEKSSKLSIQRATTAASQKRISDEEGFIKVERKKRKPIRRNLCGAAPIGPNYLLRPAIPPTPLYVSQLHYSTKEEEIVEYLRIKTNFSLRVAWLESRHNVNFISFVVRVPPTERSNIMMMLLLVITLDSDSYVILIRISYLSEDVKGSMTAAEISEQLDLTSIKQHPWHIQGCCALTGEGLHLGLEWIASRIKKK</sequence>
<dbReference type="EMBL" id="OU963895">
    <property type="protein sequence ID" value="CAH0402088.1"/>
    <property type="molecule type" value="Genomic_DNA"/>
</dbReference>
<feature type="compositionally biased region" description="Low complexity" evidence="4">
    <location>
        <begin position="174"/>
        <end position="199"/>
    </location>
</feature>
<organism evidence="5 6">
    <name type="scientific">Chilo suppressalis</name>
    <name type="common">Asiatic rice borer moth</name>
    <dbReference type="NCBI Taxonomy" id="168631"/>
    <lineage>
        <taxon>Eukaryota</taxon>
        <taxon>Metazoa</taxon>
        <taxon>Ecdysozoa</taxon>
        <taxon>Arthropoda</taxon>
        <taxon>Hexapoda</taxon>
        <taxon>Insecta</taxon>
        <taxon>Pterygota</taxon>
        <taxon>Neoptera</taxon>
        <taxon>Endopterygota</taxon>
        <taxon>Lepidoptera</taxon>
        <taxon>Glossata</taxon>
        <taxon>Ditrysia</taxon>
        <taxon>Pyraloidea</taxon>
        <taxon>Crambidae</taxon>
        <taxon>Crambinae</taxon>
        <taxon>Chilo</taxon>
    </lineage>
</organism>
<reference evidence="5" key="1">
    <citation type="submission" date="2021-12" db="EMBL/GenBank/DDBJ databases">
        <authorList>
            <person name="King R."/>
        </authorList>
    </citation>
    <scope>NUCLEOTIDE SEQUENCE</scope>
</reference>
<protein>
    <submittedName>
        <fullName evidence="5">Uncharacterized protein</fullName>
    </submittedName>
</protein>
<dbReference type="InterPro" id="IPR006689">
    <property type="entry name" value="Small_GTPase_ARF/SAR"/>
</dbReference>
<feature type="compositionally biased region" description="Polar residues" evidence="4">
    <location>
        <begin position="150"/>
        <end position="171"/>
    </location>
</feature>
<evidence type="ECO:0000256" key="3">
    <source>
        <dbReference type="SAM" id="Coils"/>
    </source>
</evidence>
<keyword evidence="1" id="KW-0547">Nucleotide-binding</keyword>
<evidence type="ECO:0000256" key="4">
    <source>
        <dbReference type="SAM" id="MobiDB-lite"/>
    </source>
</evidence>
<gene>
    <name evidence="5" type="ORF">CHILSU_LOCUS5326</name>
</gene>
<evidence type="ECO:0000256" key="2">
    <source>
        <dbReference type="ARBA" id="ARBA00023134"/>
    </source>
</evidence>
<dbReference type="InterPro" id="IPR027417">
    <property type="entry name" value="P-loop_NTPase"/>
</dbReference>
<feature type="region of interest" description="Disordered" evidence="4">
    <location>
        <begin position="150"/>
        <end position="258"/>
    </location>
</feature>
<dbReference type="SUPFAM" id="SSF52540">
    <property type="entry name" value="P-loop containing nucleoside triphosphate hydrolases"/>
    <property type="match status" value="1"/>
</dbReference>
<evidence type="ECO:0000256" key="1">
    <source>
        <dbReference type="ARBA" id="ARBA00022741"/>
    </source>
</evidence>
<dbReference type="Gene3D" id="3.40.50.300">
    <property type="entry name" value="P-loop containing nucleotide triphosphate hydrolases"/>
    <property type="match status" value="1"/>
</dbReference>
<dbReference type="PANTHER" id="PTHR11711">
    <property type="entry name" value="ADP RIBOSYLATION FACTOR-RELATED"/>
    <property type="match status" value="1"/>
</dbReference>
<dbReference type="Pfam" id="PF00025">
    <property type="entry name" value="Arf"/>
    <property type="match status" value="1"/>
</dbReference>
<keyword evidence="3" id="KW-0175">Coiled coil</keyword>
<feature type="compositionally biased region" description="Polar residues" evidence="4">
    <location>
        <begin position="201"/>
        <end position="213"/>
    </location>
</feature>
<dbReference type="InterPro" id="IPR024156">
    <property type="entry name" value="Small_GTPase_ARF"/>
</dbReference>
<feature type="coiled-coil region" evidence="3">
    <location>
        <begin position="112"/>
        <end position="146"/>
    </location>
</feature>
<feature type="compositionally biased region" description="Basic and acidic residues" evidence="4">
    <location>
        <begin position="231"/>
        <end position="243"/>
    </location>
</feature>
<keyword evidence="6" id="KW-1185">Reference proteome</keyword>